<feature type="compositionally biased region" description="Polar residues" evidence="1">
    <location>
        <begin position="318"/>
        <end position="349"/>
    </location>
</feature>
<feature type="compositionally biased region" description="Low complexity" evidence="1">
    <location>
        <begin position="938"/>
        <end position="960"/>
    </location>
</feature>
<accession>A0A316UE92</accession>
<organism evidence="2 3">
    <name type="scientific">Pseudomicrostroma glucosiphilum</name>
    <dbReference type="NCBI Taxonomy" id="1684307"/>
    <lineage>
        <taxon>Eukaryota</taxon>
        <taxon>Fungi</taxon>
        <taxon>Dikarya</taxon>
        <taxon>Basidiomycota</taxon>
        <taxon>Ustilaginomycotina</taxon>
        <taxon>Exobasidiomycetes</taxon>
        <taxon>Microstromatales</taxon>
        <taxon>Microstromatales incertae sedis</taxon>
        <taxon>Pseudomicrostroma</taxon>
    </lineage>
</organism>
<feature type="region of interest" description="Disordered" evidence="1">
    <location>
        <begin position="938"/>
        <end position="984"/>
    </location>
</feature>
<feature type="compositionally biased region" description="Gly residues" evidence="1">
    <location>
        <begin position="718"/>
        <end position="729"/>
    </location>
</feature>
<feature type="compositionally biased region" description="Low complexity" evidence="1">
    <location>
        <begin position="538"/>
        <end position="555"/>
    </location>
</feature>
<feature type="compositionally biased region" description="Basic and acidic residues" evidence="1">
    <location>
        <begin position="970"/>
        <end position="984"/>
    </location>
</feature>
<feature type="compositionally biased region" description="Low complexity" evidence="1">
    <location>
        <begin position="454"/>
        <end position="465"/>
    </location>
</feature>
<dbReference type="AlphaFoldDB" id="A0A316UE92"/>
<feature type="compositionally biased region" description="Polar residues" evidence="1">
    <location>
        <begin position="559"/>
        <end position="586"/>
    </location>
</feature>
<dbReference type="OrthoDB" id="10691082at2759"/>
<reference evidence="2 3" key="1">
    <citation type="journal article" date="2018" name="Mol. Biol. Evol.">
        <title>Broad Genomic Sampling Reveals a Smut Pathogenic Ancestry of the Fungal Clade Ustilaginomycotina.</title>
        <authorList>
            <person name="Kijpornyongpan T."/>
            <person name="Mondo S.J."/>
            <person name="Barry K."/>
            <person name="Sandor L."/>
            <person name="Lee J."/>
            <person name="Lipzen A."/>
            <person name="Pangilinan J."/>
            <person name="LaButti K."/>
            <person name="Hainaut M."/>
            <person name="Henrissat B."/>
            <person name="Grigoriev I.V."/>
            <person name="Spatafora J.W."/>
            <person name="Aime M.C."/>
        </authorList>
    </citation>
    <scope>NUCLEOTIDE SEQUENCE [LARGE SCALE GENOMIC DNA]</scope>
    <source>
        <strain evidence="2 3">MCA 4718</strain>
    </source>
</reference>
<keyword evidence="3" id="KW-1185">Reference proteome</keyword>
<dbReference type="GeneID" id="37013019"/>
<dbReference type="Proteomes" id="UP000245942">
    <property type="component" value="Unassembled WGS sequence"/>
</dbReference>
<feature type="compositionally biased region" description="Pro residues" evidence="1">
    <location>
        <begin position="827"/>
        <end position="837"/>
    </location>
</feature>
<feature type="compositionally biased region" description="Basic and acidic residues" evidence="1">
    <location>
        <begin position="738"/>
        <end position="747"/>
    </location>
</feature>
<feature type="region of interest" description="Disordered" evidence="1">
    <location>
        <begin position="429"/>
        <end position="465"/>
    </location>
</feature>
<sequence length="1013" mass="107881">MAAYPSSATASSSMTHRTPFEEITVKSYLETVVWPSLPTYGKVNARWSNLGNPSLNADHWPQAEALHTLPRSYAEVSMFYELVVQYFTGRVKAFLEGDVLPPLSISDITDLDRQLQQAWTASINEHLLLRAEFIQSFINSCIKPMGPHNCLLKIAFGELFSAEHFSTPLMPLYPRFGAFTRDAANTEGPTAWRTVSMPEPRYSALDPTSYMAAWASAENNIDLNHWHHHGLVDNKLGEDGSEMQAVTIHEVLNTPASRVDLFKMLCATTLSASSSSSSKEHAQANPHAQERSSQQDHGQQYHEQKQLEDQAYQERNQHTSQNQRGNGHQQTHTQEPQSSGQHYNQGQQHHSNDPSYPAFMEPAVPQWPSAMPNVAFSPAHGSNHFSSRGSTPPLGSFHSTQSYPQASASGSYDHRSSFVGGSGVSNGLHHSYPTSSGGLSIGAPTPPPHAQYGAASSSSISAPSATTYTSNLRSSLHSEISGSESPFAPSVGHSYHVASYAQGPGQGTGSPAAGTGSGSGMGGDGYYGGSYASQSRYTLPPSSLSPHHQSNSLPHWSERSSFSGHQSNSMNGSMAGQRVSPSSSLKRSYFGSVDTPPESKRSRFMLEDGGFAGQESGAQYPQPYHQQYQHHHHQQPQHLREAYPGGLRATEAGYSARSPVNGIKGEMYSPSVGAGASGKGSESSRGPSPSPSLSNGNGNGHAHTNGNPTKAGTPSGSTGAGTPTGGGGAAARPTAAGVKDRAQQNREKMKRYAARVKRQREALKLVFEEVQSACEVRGFSFFSSSSSNSGKMDGAATINGASAGVGASKKGRGSANGRGGSEGSEGLPPPPPPPPPHFATAAEKLNYQKRASKARKRSSEQDHLDRIVEVAKEACCRHGNGDGDGDGDGGANASADAGTGTRSATGEGMQVAIQALCEVLQRRTDLWEDLIEAERRLSSNTNSNSNSNFNSNSSSTSSMGMGIGMGMGNGKEEIGAERYSPSEEEQRWVVVEVGGLKPLWRSGEDEATRLDST</sequence>
<evidence type="ECO:0000313" key="2">
    <source>
        <dbReference type="EMBL" id="PWN23597.1"/>
    </source>
</evidence>
<feature type="compositionally biased region" description="Polar residues" evidence="1">
    <location>
        <begin position="397"/>
        <end position="410"/>
    </location>
</feature>
<feature type="region of interest" description="Disordered" evidence="1">
    <location>
        <begin position="538"/>
        <end position="603"/>
    </location>
</feature>
<feature type="region of interest" description="Disordered" evidence="1">
    <location>
        <begin position="498"/>
        <end position="517"/>
    </location>
</feature>
<feature type="compositionally biased region" description="Gly residues" evidence="1">
    <location>
        <begin position="814"/>
        <end position="823"/>
    </location>
</feature>
<feature type="compositionally biased region" description="Low complexity" evidence="1">
    <location>
        <begin position="891"/>
        <end position="901"/>
    </location>
</feature>
<name>A0A316UE92_9BASI</name>
<protein>
    <submittedName>
        <fullName evidence="2">Uncharacterized protein</fullName>
    </submittedName>
</protein>
<evidence type="ECO:0000313" key="3">
    <source>
        <dbReference type="Proteomes" id="UP000245942"/>
    </source>
</evidence>
<feature type="compositionally biased region" description="Low complexity" evidence="1">
    <location>
        <begin position="669"/>
        <end position="717"/>
    </location>
</feature>
<feature type="compositionally biased region" description="Basic and acidic residues" evidence="1">
    <location>
        <begin position="278"/>
        <end position="308"/>
    </location>
</feature>
<dbReference type="RefSeq" id="XP_025350757.1">
    <property type="nucleotide sequence ID" value="XM_025491285.1"/>
</dbReference>
<proteinExistence type="predicted"/>
<dbReference type="EMBL" id="KZ819321">
    <property type="protein sequence ID" value="PWN23597.1"/>
    <property type="molecule type" value="Genomic_DNA"/>
</dbReference>
<gene>
    <name evidence="2" type="ORF">BCV69DRAFT_279527</name>
</gene>
<feature type="region of interest" description="Disordered" evidence="1">
    <location>
        <begin position="382"/>
        <end position="415"/>
    </location>
</feature>
<feature type="region of interest" description="Disordered" evidence="1">
    <location>
        <begin position="657"/>
        <end position="753"/>
    </location>
</feature>
<feature type="region of interest" description="Disordered" evidence="1">
    <location>
        <begin position="783"/>
        <end position="840"/>
    </location>
</feature>
<evidence type="ECO:0000256" key="1">
    <source>
        <dbReference type="SAM" id="MobiDB-lite"/>
    </source>
</evidence>
<feature type="region of interest" description="Disordered" evidence="1">
    <location>
        <begin position="879"/>
        <end position="904"/>
    </location>
</feature>
<feature type="region of interest" description="Disordered" evidence="1">
    <location>
        <begin position="272"/>
        <end position="364"/>
    </location>
</feature>